<evidence type="ECO:0000256" key="7">
    <source>
        <dbReference type="ARBA" id="ARBA00023136"/>
    </source>
</evidence>
<dbReference type="PANTHER" id="PTHR11785">
    <property type="entry name" value="AMINO ACID TRANSPORTER"/>
    <property type="match status" value="1"/>
</dbReference>
<dbReference type="AlphaFoldDB" id="F6ZS29"/>
<reference evidence="10" key="3">
    <citation type="submission" date="2025-08" db="UniProtKB">
        <authorList>
            <consortium name="Ensembl"/>
        </authorList>
    </citation>
    <scope>IDENTIFICATION</scope>
</reference>
<dbReference type="InterPro" id="IPR050598">
    <property type="entry name" value="AminoAcid_Transporter"/>
</dbReference>
<feature type="transmembrane region" description="Helical" evidence="9">
    <location>
        <begin position="353"/>
        <end position="373"/>
    </location>
</feature>
<evidence type="ECO:0000256" key="1">
    <source>
        <dbReference type="ARBA" id="ARBA00004424"/>
    </source>
</evidence>
<feature type="transmembrane region" description="Helical" evidence="9">
    <location>
        <begin position="154"/>
        <end position="175"/>
    </location>
</feature>
<evidence type="ECO:0000256" key="9">
    <source>
        <dbReference type="SAM" id="Phobius"/>
    </source>
</evidence>
<dbReference type="GO" id="GO:0016324">
    <property type="term" value="C:apical plasma membrane"/>
    <property type="evidence" value="ECO:0007669"/>
    <property type="project" value="UniProtKB-SubCell"/>
</dbReference>
<protein>
    <recommendedName>
        <fullName evidence="12">Amino acid permease/ SLC12A domain-containing protein</fullName>
    </recommendedName>
</protein>
<feature type="transmembrane region" description="Helical" evidence="9">
    <location>
        <begin position="326"/>
        <end position="347"/>
    </location>
</feature>
<evidence type="ECO:0000256" key="6">
    <source>
        <dbReference type="ARBA" id="ARBA00022989"/>
    </source>
</evidence>
<evidence type="ECO:0000313" key="11">
    <source>
        <dbReference type="Proteomes" id="UP000008144"/>
    </source>
</evidence>
<feature type="transmembrane region" description="Helical" evidence="9">
    <location>
        <begin position="128"/>
        <end position="148"/>
    </location>
</feature>
<comment type="subcellular location">
    <subcellularLocation>
        <location evidence="1">Apical cell membrane</location>
        <topology evidence="1">Multi-pass membrane protein</topology>
    </subcellularLocation>
</comment>
<evidence type="ECO:0000256" key="2">
    <source>
        <dbReference type="ARBA" id="ARBA00009523"/>
    </source>
</evidence>
<sequence>TTERSIELFSAIYVSVGVIVGSGIFVSPNGVFAAANYSVGVTLIIWVFGGLIAMLSTLCYCELATSIPESGSDYTYLTYAYHPALAFLIPWMNTLLPTADSILMLTFARYAVEPFFECTTPPVQSVKLIAICLLLFITAINVLSVKSAVRMQIAFAWCKLAAISFIVVSAVIFCMKDSSVASENFRNAFEGISFLTLSKAFYTVTWSYQGWNSLCHVTEEIKEPGKTIPKASLLTIAAVVVIYLAINTAYFSVLSVDEMASSKIVALPFALKAMGGASWIVPLTVCLCTAGSYNGGVLTYGRLSYVAARRGHLPQVFRMLHVHKRIPIPALILNNIGSIVLICIGDFEILIQIFGFVNWIFTGLSSLSVLILRKRLPKLTRPYKVPTVVPIIMSAVSFFFVILPLLNNP</sequence>
<dbReference type="EMBL" id="EAAA01000275">
    <property type="status" value="NOT_ANNOTATED_CDS"/>
    <property type="molecule type" value="Genomic_DNA"/>
</dbReference>
<reference evidence="11" key="1">
    <citation type="journal article" date="2002" name="Science">
        <title>The draft genome of Ciona intestinalis: insights into chordate and vertebrate origins.</title>
        <authorList>
            <person name="Dehal P."/>
            <person name="Satou Y."/>
            <person name="Campbell R.K."/>
            <person name="Chapman J."/>
            <person name="Degnan B."/>
            <person name="De Tomaso A."/>
            <person name="Davidson B."/>
            <person name="Di Gregorio A."/>
            <person name="Gelpke M."/>
            <person name="Goodstein D.M."/>
            <person name="Harafuji N."/>
            <person name="Hastings K.E."/>
            <person name="Ho I."/>
            <person name="Hotta K."/>
            <person name="Huang W."/>
            <person name="Kawashima T."/>
            <person name="Lemaire P."/>
            <person name="Martinez D."/>
            <person name="Meinertzhagen I.A."/>
            <person name="Necula S."/>
            <person name="Nonaka M."/>
            <person name="Putnam N."/>
            <person name="Rash S."/>
            <person name="Saiga H."/>
            <person name="Satake M."/>
            <person name="Terry A."/>
            <person name="Yamada L."/>
            <person name="Wang H.G."/>
            <person name="Awazu S."/>
            <person name="Azumi K."/>
            <person name="Boore J."/>
            <person name="Branno M."/>
            <person name="Chin-Bow S."/>
            <person name="DeSantis R."/>
            <person name="Doyle S."/>
            <person name="Francino P."/>
            <person name="Keys D.N."/>
            <person name="Haga S."/>
            <person name="Hayashi H."/>
            <person name="Hino K."/>
            <person name="Imai K.S."/>
            <person name="Inaba K."/>
            <person name="Kano S."/>
            <person name="Kobayashi K."/>
            <person name="Kobayashi M."/>
            <person name="Lee B.I."/>
            <person name="Makabe K.W."/>
            <person name="Manohar C."/>
            <person name="Matassi G."/>
            <person name="Medina M."/>
            <person name="Mochizuki Y."/>
            <person name="Mount S."/>
            <person name="Morishita T."/>
            <person name="Miura S."/>
            <person name="Nakayama A."/>
            <person name="Nishizaka S."/>
            <person name="Nomoto H."/>
            <person name="Ohta F."/>
            <person name="Oishi K."/>
            <person name="Rigoutsos I."/>
            <person name="Sano M."/>
            <person name="Sasaki A."/>
            <person name="Sasakura Y."/>
            <person name="Shoguchi E."/>
            <person name="Shin-i T."/>
            <person name="Spagnuolo A."/>
            <person name="Stainier D."/>
            <person name="Suzuki M.M."/>
            <person name="Tassy O."/>
            <person name="Takatori N."/>
            <person name="Tokuoka M."/>
            <person name="Yagi K."/>
            <person name="Yoshizaki F."/>
            <person name="Wada S."/>
            <person name="Zhang C."/>
            <person name="Hyatt P.D."/>
            <person name="Larimer F."/>
            <person name="Detter C."/>
            <person name="Doggett N."/>
            <person name="Glavina T."/>
            <person name="Hawkins T."/>
            <person name="Richardson P."/>
            <person name="Lucas S."/>
            <person name="Kohara Y."/>
            <person name="Levine M."/>
            <person name="Satoh N."/>
            <person name="Rokhsar D.S."/>
        </authorList>
    </citation>
    <scope>NUCLEOTIDE SEQUENCE [LARGE SCALE GENOMIC DNA]</scope>
</reference>
<comment type="similarity">
    <text evidence="2">Belongs to the amino acid-polyamine-organocation (APC) superfamily.</text>
</comment>
<feature type="transmembrane region" description="Helical" evidence="9">
    <location>
        <begin position="279"/>
        <end position="305"/>
    </location>
</feature>
<dbReference type="PANTHER" id="PTHR11785:SF512">
    <property type="entry name" value="SOBREMESA, ISOFORM B"/>
    <property type="match status" value="1"/>
</dbReference>
<dbReference type="GeneTree" id="ENSGT00940000162520"/>
<organism evidence="10 11">
    <name type="scientific">Ciona intestinalis</name>
    <name type="common">Transparent sea squirt</name>
    <name type="synonym">Ascidia intestinalis</name>
    <dbReference type="NCBI Taxonomy" id="7719"/>
    <lineage>
        <taxon>Eukaryota</taxon>
        <taxon>Metazoa</taxon>
        <taxon>Chordata</taxon>
        <taxon>Tunicata</taxon>
        <taxon>Ascidiacea</taxon>
        <taxon>Phlebobranchia</taxon>
        <taxon>Cionidae</taxon>
        <taxon>Ciona</taxon>
    </lineage>
</organism>
<dbReference type="GO" id="GO:0022857">
    <property type="term" value="F:transmembrane transporter activity"/>
    <property type="evidence" value="ECO:0007669"/>
    <property type="project" value="InterPro"/>
</dbReference>
<feature type="transmembrane region" description="Helical" evidence="9">
    <location>
        <begin position="385"/>
        <end position="406"/>
    </location>
</feature>
<keyword evidence="6 9" id="KW-1133">Transmembrane helix</keyword>
<feature type="transmembrane region" description="Helical" evidence="9">
    <location>
        <begin position="43"/>
        <end position="65"/>
    </location>
</feature>
<dbReference type="GO" id="GO:0003333">
    <property type="term" value="P:amino acid transmembrane transport"/>
    <property type="evidence" value="ECO:0007669"/>
    <property type="project" value="UniProtKB-ARBA"/>
</dbReference>
<name>F6ZS29_CIOIN</name>
<keyword evidence="3" id="KW-0813">Transport</keyword>
<dbReference type="Proteomes" id="UP000008144">
    <property type="component" value="Chromosome 1"/>
</dbReference>
<keyword evidence="8" id="KW-1015">Disulfide bond</keyword>
<dbReference type="Gene3D" id="1.20.1740.10">
    <property type="entry name" value="Amino acid/polyamine transporter I"/>
    <property type="match status" value="1"/>
</dbReference>
<reference evidence="10" key="4">
    <citation type="submission" date="2025-09" db="UniProtKB">
        <authorList>
            <consortium name="Ensembl"/>
        </authorList>
    </citation>
    <scope>IDENTIFICATION</scope>
</reference>
<dbReference type="PIRSF" id="PIRSF006060">
    <property type="entry name" value="AA_transporter"/>
    <property type="match status" value="1"/>
</dbReference>
<evidence type="ECO:0000256" key="4">
    <source>
        <dbReference type="ARBA" id="ARBA00022475"/>
    </source>
</evidence>
<evidence type="ECO:0008006" key="12">
    <source>
        <dbReference type="Google" id="ProtNLM"/>
    </source>
</evidence>
<evidence type="ECO:0000256" key="8">
    <source>
        <dbReference type="ARBA" id="ARBA00023157"/>
    </source>
</evidence>
<keyword evidence="4" id="KW-1003">Cell membrane</keyword>
<keyword evidence="5 9" id="KW-0812">Transmembrane</keyword>
<dbReference type="FunFam" id="1.20.1740.10:FF:000036">
    <property type="entry name" value="Solute carrier family 7 member 13"/>
    <property type="match status" value="1"/>
</dbReference>
<evidence type="ECO:0000313" key="10">
    <source>
        <dbReference type="Ensembl" id="ENSCINP00000016230.3"/>
    </source>
</evidence>
<evidence type="ECO:0000256" key="3">
    <source>
        <dbReference type="ARBA" id="ARBA00022448"/>
    </source>
</evidence>
<accession>F6ZS29</accession>
<feature type="transmembrane region" description="Helical" evidence="9">
    <location>
        <begin position="85"/>
        <end position="107"/>
    </location>
</feature>
<proteinExistence type="inferred from homology"/>
<keyword evidence="7 9" id="KW-0472">Membrane</keyword>
<dbReference type="Ensembl" id="ENSCINT00000016230.3">
    <property type="protein sequence ID" value="ENSCINP00000016230.3"/>
    <property type="gene ID" value="ENSCING00000007930.3"/>
</dbReference>
<keyword evidence="11" id="KW-1185">Reference proteome</keyword>
<reference evidence="10" key="2">
    <citation type="journal article" date="2008" name="Genome Biol.">
        <title>Improved genome assembly and evidence-based global gene model set for the chordate Ciona intestinalis: new insight into intron and operon populations.</title>
        <authorList>
            <person name="Satou Y."/>
            <person name="Mineta K."/>
            <person name="Ogasawara M."/>
            <person name="Sasakura Y."/>
            <person name="Shoguchi E."/>
            <person name="Ueno K."/>
            <person name="Yamada L."/>
            <person name="Matsumoto J."/>
            <person name="Wasserscheid J."/>
            <person name="Dewar K."/>
            <person name="Wiley G.B."/>
            <person name="Macmil S.L."/>
            <person name="Roe B.A."/>
            <person name="Zeller R.W."/>
            <person name="Hastings K.E."/>
            <person name="Lemaire P."/>
            <person name="Lindquist E."/>
            <person name="Endo T."/>
            <person name="Hotta K."/>
            <person name="Inaba K."/>
        </authorList>
    </citation>
    <scope>NUCLEOTIDE SEQUENCE [LARGE SCALE GENOMIC DNA]</scope>
    <source>
        <strain evidence="10">wild type</strain>
    </source>
</reference>
<feature type="transmembrane region" description="Helical" evidence="9">
    <location>
        <begin position="231"/>
        <end position="253"/>
    </location>
</feature>
<dbReference type="InterPro" id="IPR002293">
    <property type="entry name" value="AA/rel_permease1"/>
</dbReference>
<feature type="transmembrane region" description="Helical" evidence="9">
    <location>
        <begin position="12"/>
        <end position="31"/>
    </location>
</feature>
<dbReference type="HOGENOM" id="CLU_007946_3_0_1"/>
<dbReference type="Pfam" id="PF13520">
    <property type="entry name" value="AA_permease_2"/>
    <property type="match status" value="1"/>
</dbReference>
<evidence type="ECO:0000256" key="5">
    <source>
        <dbReference type="ARBA" id="ARBA00022692"/>
    </source>
</evidence>